<evidence type="ECO:0000313" key="8">
    <source>
        <dbReference type="EMBL" id="OZG52144.1"/>
    </source>
</evidence>
<evidence type="ECO:0000256" key="6">
    <source>
        <dbReference type="ARBA" id="ARBA00023315"/>
    </source>
</evidence>
<name>A0A261EZ57_9BIFI</name>
<accession>A0A261EZ57</accession>
<dbReference type="GO" id="GO:0009252">
    <property type="term" value="P:peptidoglycan biosynthetic process"/>
    <property type="evidence" value="ECO:0007669"/>
    <property type="project" value="UniProtKB-KW"/>
</dbReference>
<evidence type="ECO:0000256" key="5">
    <source>
        <dbReference type="ARBA" id="ARBA00022984"/>
    </source>
</evidence>
<dbReference type="InterPro" id="IPR016181">
    <property type="entry name" value="Acyl_CoA_acyltransferase"/>
</dbReference>
<keyword evidence="5" id="KW-0573">Peptidoglycan synthesis</keyword>
<reference evidence="8 9" key="1">
    <citation type="journal article" date="2017" name="BMC Genomics">
        <title>Comparative genomic and phylogenomic analyses of the Bifidobacteriaceae family.</title>
        <authorList>
            <person name="Lugli G.A."/>
            <person name="Milani C."/>
            <person name="Turroni F."/>
            <person name="Duranti S."/>
            <person name="Mancabelli L."/>
            <person name="Mangifesta M."/>
            <person name="Ferrario C."/>
            <person name="Modesto M."/>
            <person name="Mattarelli P."/>
            <person name="Jiri K."/>
            <person name="van Sinderen D."/>
            <person name="Ventura M."/>
        </authorList>
    </citation>
    <scope>NUCLEOTIDE SEQUENCE [LARGE SCALE GENOMIC DNA]</scope>
    <source>
        <strain evidence="8 9">DSM 24742</strain>
    </source>
</reference>
<dbReference type="GO" id="GO:0016755">
    <property type="term" value="F:aminoacyltransferase activity"/>
    <property type="evidence" value="ECO:0007669"/>
    <property type="project" value="InterPro"/>
</dbReference>
<comment type="similarity">
    <text evidence="1">Belongs to the FemABX family.</text>
</comment>
<dbReference type="GO" id="GO:0071555">
    <property type="term" value="P:cell wall organization"/>
    <property type="evidence" value="ECO:0007669"/>
    <property type="project" value="UniProtKB-KW"/>
</dbReference>
<dbReference type="GO" id="GO:0008360">
    <property type="term" value="P:regulation of cell shape"/>
    <property type="evidence" value="ECO:0007669"/>
    <property type="project" value="UniProtKB-KW"/>
</dbReference>
<dbReference type="AlphaFoldDB" id="A0A261EZ57"/>
<evidence type="ECO:0000256" key="2">
    <source>
        <dbReference type="ARBA" id="ARBA00022490"/>
    </source>
</evidence>
<dbReference type="Pfam" id="PF02388">
    <property type="entry name" value="FemAB"/>
    <property type="match status" value="1"/>
</dbReference>
<dbReference type="Gene3D" id="3.40.630.30">
    <property type="match status" value="2"/>
</dbReference>
<evidence type="ECO:0000256" key="1">
    <source>
        <dbReference type="ARBA" id="ARBA00009943"/>
    </source>
</evidence>
<keyword evidence="9" id="KW-1185">Reference proteome</keyword>
<dbReference type="Gene3D" id="1.20.58.90">
    <property type="match status" value="1"/>
</dbReference>
<organism evidence="8 9">
    <name type="scientific">Pseudoscardovia radai</name>
    <dbReference type="NCBI Taxonomy" id="987066"/>
    <lineage>
        <taxon>Bacteria</taxon>
        <taxon>Bacillati</taxon>
        <taxon>Actinomycetota</taxon>
        <taxon>Actinomycetes</taxon>
        <taxon>Bifidobacteriales</taxon>
        <taxon>Bifidobacteriaceae</taxon>
        <taxon>Pseudoscardovia</taxon>
    </lineage>
</organism>
<keyword evidence="6" id="KW-0012">Acyltransferase</keyword>
<dbReference type="EMBL" id="MWWR01000005">
    <property type="protein sequence ID" value="OZG52144.1"/>
    <property type="molecule type" value="Genomic_DNA"/>
</dbReference>
<comment type="caution">
    <text evidence="8">The sequence shown here is derived from an EMBL/GenBank/DDBJ whole genome shotgun (WGS) entry which is preliminary data.</text>
</comment>
<dbReference type="PROSITE" id="PS51191">
    <property type="entry name" value="FEMABX"/>
    <property type="match status" value="1"/>
</dbReference>
<proteinExistence type="inferred from homology"/>
<gene>
    <name evidence="8" type="ORF">PSRA_0694</name>
</gene>
<dbReference type="SUPFAM" id="SSF55729">
    <property type="entry name" value="Acyl-CoA N-acyltransferases (Nat)"/>
    <property type="match status" value="2"/>
</dbReference>
<keyword evidence="3" id="KW-0808">Transferase</keyword>
<dbReference type="RefSeq" id="WP_245834869.1">
    <property type="nucleotide sequence ID" value="NZ_JBKZBO010000028.1"/>
</dbReference>
<dbReference type="InterPro" id="IPR003447">
    <property type="entry name" value="FEMABX"/>
</dbReference>
<keyword evidence="2" id="KW-0963">Cytoplasm</keyword>
<evidence type="ECO:0000313" key="9">
    <source>
        <dbReference type="Proteomes" id="UP000216725"/>
    </source>
</evidence>
<dbReference type="Proteomes" id="UP000216725">
    <property type="component" value="Unassembled WGS sequence"/>
</dbReference>
<dbReference type="InterPro" id="IPR050644">
    <property type="entry name" value="PG_Glycine_Bridge_Synth"/>
</dbReference>
<dbReference type="PANTHER" id="PTHR36174">
    <property type="entry name" value="LIPID II:GLYCINE GLYCYLTRANSFERASE"/>
    <property type="match status" value="1"/>
</dbReference>
<evidence type="ECO:0000256" key="4">
    <source>
        <dbReference type="ARBA" id="ARBA00022960"/>
    </source>
</evidence>
<sequence length="423" mass="47145">MTTQKTYTVGQITPAELDALSARHPQGGFQQTSHMATLAQRGGITIDCVGVRNAAGTIVAGCMIAFTKGRFGLEGSIWLGPLCDEDDAELLAAMTRAITICARKHHAVSVSCWPGQVYMRRTTDGEPDGPADDAAIENMTRLGWRHAGFDRGYGSIVNRWVYLKDLTGIKDGDALLKTYLKNTRRNVKIARNSGVTVRRLGRDELDVFHDICEMSAEKQHFANRDLAYFQRFYDSFGDDAQFMLAEVHLDEYLATWQGKFDAATKEVERLEGTLPTAKYPDSVRKKIANARRDLDAATARVADATERIGKYGEVVPVAVGLFVWHPRELVYFSSGSNGDFAKFYAPTALQHEMMSECIRRGVTLYNFYGISGLFDDPDDEGHGVLEFKQGFDGFVEELVGEFTLPVSRVRFALMQLAHKILKR</sequence>
<protein>
    <submittedName>
        <fullName evidence="8">Peptidoglycan branched peptide synthesis protein</fullName>
    </submittedName>
</protein>
<keyword evidence="7" id="KW-0961">Cell wall biogenesis/degradation</keyword>
<dbReference type="PANTHER" id="PTHR36174:SF2">
    <property type="entry name" value="AMINOACYLTRANSFERASE FEMA"/>
    <property type="match status" value="1"/>
</dbReference>
<keyword evidence="4" id="KW-0133">Cell shape</keyword>
<evidence type="ECO:0000256" key="3">
    <source>
        <dbReference type="ARBA" id="ARBA00022679"/>
    </source>
</evidence>
<evidence type="ECO:0000256" key="7">
    <source>
        <dbReference type="ARBA" id="ARBA00023316"/>
    </source>
</evidence>